<dbReference type="AlphaFoldDB" id="A0A6A6W316"/>
<gene>
    <name evidence="5" type="ORF">EJ05DRAFT_477542</name>
</gene>
<evidence type="ECO:0000259" key="4">
    <source>
        <dbReference type="Pfam" id="PF01494"/>
    </source>
</evidence>
<evidence type="ECO:0000256" key="3">
    <source>
        <dbReference type="ARBA" id="ARBA00023002"/>
    </source>
</evidence>
<sequence length="414" mass="45574">MTVPSLNILISGGGIAGHCLAYWLSRTRLQTSITIVERAPVPRITGQAVDIHQPSIEIVKKMGLLNSVREYNTTEEGTTMLKPNGKPFLHLRQADGFSFTNEYEILRADLAELFNDASSKFRNVQCKYGDSVTSLTQTSSSVHVTFASGTSDTYDLVVAADGSASRLRDMILDPSVTKGCYNFIGQYNAFFSIPSRPSDDKMWHFMNLPQGRALMLRPHRNPDTMGAYVCVTTPGHGHKDQRMEDAIATGHEAVRGLLHEYFAGAGWQSGRILDGMDTASDFYISRSATVKLPKWTNNRACVVGDAAWATFGIGTTLAIVGAYHLAGELGKIKASSEIPGALEMYEQSLRPLYKAMGELPPGYPQILFPQTMLGLRVRDSALWAVSKGRGLFKLFGGDKDDNKFKLPEYDWVDV</sequence>
<dbReference type="PANTHER" id="PTHR46865:SF2">
    <property type="entry name" value="MONOOXYGENASE"/>
    <property type="match status" value="1"/>
</dbReference>
<keyword evidence="3" id="KW-0560">Oxidoreductase</keyword>
<dbReference type="Pfam" id="PF01494">
    <property type="entry name" value="FAD_binding_3"/>
    <property type="match status" value="1"/>
</dbReference>
<dbReference type="RefSeq" id="XP_033598827.1">
    <property type="nucleotide sequence ID" value="XM_033744270.1"/>
</dbReference>
<dbReference type="Gene3D" id="3.30.9.10">
    <property type="entry name" value="D-Amino Acid Oxidase, subunit A, domain 2"/>
    <property type="match status" value="1"/>
</dbReference>
<dbReference type="InterPro" id="IPR036188">
    <property type="entry name" value="FAD/NAD-bd_sf"/>
</dbReference>
<dbReference type="GeneID" id="54485324"/>
<dbReference type="GO" id="GO:0071949">
    <property type="term" value="F:FAD binding"/>
    <property type="evidence" value="ECO:0007669"/>
    <property type="project" value="InterPro"/>
</dbReference>
<name>A0A6A6W316_9PEZI</name>
<protein>
    <submittedName>
        <fullName evidence="5">FAD/NAD(P)-binding domain-containing protein</fullName>
    </submittedName>
</protein>
<keyword evidence="1" id="KW-0285">Flavoprotein</keyword>
<dbReference type="Gene3D" id="3.50.50.60">
    <property type="entry name" value="FAD/NAD(P)-binding domain"/>
    <property type="match status" value="1"/>
</dbReference>
<reference evidence="5" key="1">
    <citation type="journal article" date="2020" name="Stud. Mycol.">
        <title>101 Dothideomycetes genomes: a test case for predicting lifestyles and emergence of pathogens.</title>
        <authorList>
            <person name="Haridas S."/>
            <person name="Albert R."/>
            <person name="Binder M."/>
            <person name="Bloem J."/>
            <person name="Labutti K."/>
            <person name="Salamov A."/>
            <person name="Andreopoulos B."/>
            <person name="Baker S."/>
            <person name="Barry K."/>
            <person name="Bills G."/>
            <person name="Bluhm B."/>
            <person name="Cannon C."/>
            <person name="Castanera R."/>
            <person name="Culley D."/>
            <person name="Daum C."/>
            <person name="Ezra D."/>
            <person name="Gonzalez J."/>
            <person name="Henrissat B."/>
            <person name="Kuo A."/>
            <person name="Liang C."/>
            <person name="Lipzen A."/>
            <person name="Lutzoni F."/>
            <person name="Magnuson J."/>
            <person name="Mondo S."/>
            <person name="Nolan M."/>
            <person name="Ohm R."/>
            <person name="Pangilinan J."/>
            <person name="Park H.-J."/>
            <person name="Ramirez L."/>
            <person name="Alfaro M."/>
            <person name="Sun H."/>
            <person name="Tritt A."/>
            <person name="Yoshinaga Y."/>
            <person name="Zwiers L.-H."/>
            <person name="Turgeon B."/>
            <person name="Goodwin S."/>
            <person name="Spatafora J."/>
            <person name="Crous P."/>
            <person name="Grigoriev I."/>
        </authorList>
    </citation>
    <scope>NUCLEOTIDE SEQUENCE</scope>
    <source>
        <strain evidence="5">CBS 121739</strain>
    </source>
</reference>
<keyword evidence="6" id="KW-1185">Reference proteome</keyword>
<dbReference type="InterPro" id="IPR051704">
    <property type="entry name" value="FAD_aromatic-hydroxylase"/>
</dbReference>
<evidence type="ECO:0000313" key="5">
    <source>
        <dbReference type="EMBL" id="KAF2756376.1"/>
    </source>
</evidence>
<organism evidence="5 6">
    <name type="scientific">Pseudovirgaria hyperparasitica</name>
    <dbReference type="NCBI Taxonomy" id="470096"/>
    <lineage>
        <taxon>Eukaryota</taxon>
        <taxon>Fungi</taxon>
        <taxon>Dikarya</taxon>
        <taxon>Ascomycota</taxon>
        <taxon>Pezizomycotina</taxon>
        <taxon>Dothideomycetes</taxon>
        <taxon>Dothideomycetes incertae sedis</taxon>
        <taxon>Acrospermales</taxon>
        <taxon>Acrospermaceae</taxon>
        <taxon>Pseudovirgaria</taxon>
    </lineage>
</organism>
<dbReference type="OrthoDB" id="655030at2759"/>
<dbReference type="InterPro" id="IPR002938">
    <property type="entry name" value="FAD-bd"/>
</dbReference>
<evidence type="ECO:0000256" key="2">
    <source>
        <dbReference type="ARBA" id="ARBA00022827"/>
    </source>
</evidence>
<dbReference type="EMBL" id="ML996575">
    <property type="protein sequence ID" value="KAF2756376.1"/>
    <property type="molecule type" value="Genomic_DNA"/>
</dbReference>
<keyword evidence="2" id="KW-0274">FAD</keyword>
<dbReference type="GO" id="GO:0016491">
    <property type="term" value="F:oxidoreductase activity"/>
    <property type="evidence" value="ECO:0007669"/>
    <property type="project" value="UniProtKB-KW"/>
</dbReference>
<dbReference type="SUPFAM" id="SSF51905">
    <property type="entry name" value="FAD/NAD(P)-binding domain"/>
    <property type="match status" value="1"/>
</dbReference>
<feature type="domain" description="FAD-binding" evidence="4">
    <location>
        <begin position="7"/>
        <end position="355"/>
    </location>
</feature>
<evidence type="ECO:0000256" key="1">
    <source>
        <dbReference type="ARBA" id="ARBA00022630"/>
    </source>
</evidence>
<evidence type="ECO:0000313" key="6">
    <source>
        <dbReference type="Proteomes" id="UP000799437"/>
    </source>
</evidence>
<dbReference type="PANTHER" id="PTHR46865">
    <property type="entry name" value="OXIDOREDUCTASE-RELATED"/>
    <property type="match status" value="1"/>
</dbReference>
<accession>A0A6A6W316</accession>
<dbReference type="PRINTS" id="PR00420">
    <property type="entry name" value="RNGMNOXGNASE"/>
</dbReference>
<proteinExistence type="predicted"/>
<dbReference type="Proteomes" id="UP000799437">
    <property type="component" value="Unassembled WGS sequence"/>
</dbReference>